<feature type="compositionally biased region" description="Basic and acidic residues" evidence="2">
    <location>
        <begin position="264"/>
        <end position="279"/>
    </location>
</feature>
<evidence type="ECO:0000313" key="4">
    <source>
        <dbReference type="Proteomes" id="UP001497392"/>
    </source>
</evidence>
<feature type="coiled-coil region" evidence="1">
    <location>
        <begin position="144"/>
        <end position="171"/>
    </location>
</feature>
<reference evidence="3 4" key="1">
    <citation type="submission" date="2024-06" db="EMBL/GenBank/DDBJ databases">
        <authorList>
            <person name="Kraege A."/>
            <person name="Thomma B."/>
        </authorList>
    </citation>
    <scope>NUCLEOTIDE SEQUENCE [LARGE SCALE GENOMIC DNA]</scope>
</reference>
<organism evidence="3 4">
    <name type="scientific">Coccomyxa viridis</name>
    <dbReference type="NCBI Taxonomy" id="1274662"/>
    <lineage>
        <taxon>Eukaryota</taxon>
        <taxon>Viridiplantae</taxon>
        <taxon>Chlorophyta</taxon>
        <taxon>core chlorophytes</taxon>
        <taxon>Trebouxiophyceae</taxon>
        <taxon>Trebouxiophyceae incertae sedis</taxon>
        <taxon>Coccomyxaceae</taxon>
        <taxon>Coccomyxa</taxon>
    </lineage>
</organism>
<name>A0ABP1GC48_9CHLO</name>
<keyword evidence="4" id="KW-1185">Reference proteome</keyword>
<feature type="compositionally biased region" description="Polar residues" evidence="2">
    <location>
        <begin position="282"/>
        <end position="291"/>
    </location>
</feature>
<sequence>MWSLKAELTPAATMAPSSQKGFFVSWEQVMAFFAMAEEALKAKTAANENLSRDAAAVKEELEEKRAAYIKVLRKEQAMSEDSAFLKGQMEALLKERSSFQEKLAILERENRFLMQERDIMGQQLQSEAVDGDDEADGACVSGLARSLRQRLEEERKRTEEAEAELDRQRASNAGLGASLSRLEAQLAAKKAFWEEKEASLLRSLEAANLAALQATRQALPQLPHPLALRSLLNGVMSGASAVRENLYDNVRSRGQRPPASEGEADSRSRPAAMRSDEGRGQSCYSSPSKASTPEPGARRSSSGSGGERPTSAKAKARRSPAPAPAVPGGHAGKCKTPRHRLCPSYCRLARSDQVSRSDSGHLKTTRVAEVLSKQYASCTADVPLRQLSPSPQQALPSSPS</sequence>
<gene>
    <name evidence="3" type="primary">g13180</name>
    <name evidence="3" type="ORF">VP750_LOCUS11695</name>
</gene>
<accession>A0ABP1GC48</accession>
<feature type="compositionally biased region" description="Low complexity" evidence="2">
    <location>
        <begin position="293"/>
        <end position="313"/>
    </location>
</feature>
<evidence type="ECO:0000256" key="2">
    <source>
        <dbReference type="SAM" id="MobiDB-lite"/>
    </source>
</evidence>
<feature type="coiled-coil region" evidence="1">
    <location>
        <begin position="40"/>
        <end position="116"/>
    </location>
</feature>
<evidence type="ECO:0000256" key="1">
    <source>
        <dbReference type="SAM" id="Coils"/>
    </source>
</evidence>
<dbReference type="EMBL" id="CAXHTA020000021">
    <property type="protein sequence ID" value="CAL5229789.1"/>
    <property type="molecule type" value="Genomic_DNA"/>
</dbReference>
<proteinExistence type="predicted"/>
<comment type="caution">
    <text evidence="3">The sequence shown here is derived from an EMBL/GenBank/DDBJ whole genome shotgun (WGS) entry which is preliminary data.</text>
</comment>
<feature type="region of interest" description="Disordered" evidence="2">
    <location>
        <begin position="247"/>
        <end position="338"/>
    </location>
</feature>
<dbReference type="Proteomes" id="UP001497392">
    <property type="component" value="Unassembled WGS sequence"/>
</dbReference>
<keyword evidence="1" id="KW-0175">Coiled coil</keyword>
<protein>
    <submittedName>
        <fullName evidence="3">G13180 protein</fullName>
    </submittedName>
</protein>
<evidence type="ECO:0000313" key="3">
    <source>
        <dbReference type="EMBL" id="CAL5229789.1"/>
    </source>
</evidence>